<reference evidence="1" key="2">
    <citation type="submission" date="2017-11" db="EMBL/GenBank/DDBJ databases">
        <authorList>
            <person name="Das S.K."/>
        </authorList>
    </citation>
    <scope>NUCLEOTIDE SEQUENCE</scope>
    <source>
        <strain evidence="1">S4-41</strain>
    </source>
</reference>
<organism evidence="1 2">
    <name type="scientific">Salinicola acroporae</name>
    <dbReference type="NCBI Taxonomy" id="1541440"/>
    <lineage>
        <taxon>Bacteria</taxon>
        <taxon>Pseudomonadati</taxon>
        <taxon>Pseudomonadota</taxon>
        <taxon>Gammaproteobacteria</taxon>
        <taxon>Oceanospirillales</taxon>
        <taxon>Halomonadaceae</taxon>
        <taxon>Salinicola</taxon>
    </lineage>
</organism>
<accession>A0ABT6I8Y1</accession>
<evidence type="ECO:0000313" key="1">
    <source>
        <dbReference type="EMBL" id="MDH4574158.1"/>
    </source>
</evidence>
<evidence type="ECO:0000313" key="2">
    <source>
        <dbReference type="Proteomes" id="UP001162135"/>
    </source>
</evidence>
<comment type="caution">
    <text evidence="1">The sequence shown here is derived from an EMBL/GenBank/DDBJ whole genome shotgun (WGS) entry which is preliminary data.</text>
</comment>
<sequence>MARLVLNHLSDSTYRLLAIEANKRNVNLSELAVVLLEIAVAELAARHPAMIPRIGIPASRTELSPAVS</sequence>
<name>A0ABT6I8Y1_9GAMM</name>
<protein>
    <submittedName>
        <fullName evidence="1">Uncharacterized protein</fullName>
    </submittedName>
</protein>
<reference evidence="1" key="1">
    <citation type="journal article" date="2015" name="Antonie Van Leeuwenhoek">
        <title>Comparative 16S rRNA signatures and multilocus sequence analysis for the genus Salinicola and description of Salinicola acroporae sp. nov., isolated from coral Acropora digitifera.</title>
        <authorList>
            <person name="Lepcha R.T."/>
            <person name="Poddar A."/>
            <person name="Schumann P."/>
            <person name="Das S.K."/>
        </authorList>
    </citation>
    <scope>NUCLEOTIDE SEQUENCE</scope>
    <source>
        <strain evidence="1">S4-41</strain>
    </source>
</reference>
<proteinExistence type="predicted"/>
<dbReference type="EMBL" id="PGFS01000001">
    <property type="protein sequence ID" value="MDH4574158.1"/>
    <property type="molecule type" value="Genomic_DNA"/>
</dbReference>
<dbReference type="Proteomes" id="UP001162135">
    <property type="component" value="Unassembled WGS sequence"/>
</dbReference>
<gene>
    <name evidence="1" type="ORF">CUR86_18210</name>
</gene>
<dbReference type="RefSeq" id="WP_280338154.1">
    <property type="nucleotide sequence ID" value="NZ_PGFS01000001.1"/>
</dbReference>
<keyword evidence="2" id="KW-1185">Reference proteome</keyword>